<dbReference type="InterPro" id="IPR002711">
    <property type="entry name" value="HNH"/>
</dbReference>
<dbReference type="SMART" id="SM00507">
    <property type="entry name" value="HNHc"/>
    <property type="match status" value="1"/>
</dbReference>
<name>A0A6P2CDV4_9NOCA</name>
<sequence>MAAWRAANRDRITAYNRVYEPRMREQVKKRQSIVRSRTVPFTIEQLQSRISYFGGRCWICGDAAEHIDHVKPIKAGGWHMLSNLRPACALCNRRKSSLWPIKDSDLELIRAR</sequence>
<dbReference type="GO" id="GO:0008270">
    <property type="term" value="F:zinc ion binding"/>
    <property type="evidence" value="ECO:0007669"/>
    <property type="project" value="InterPro"/>
</dbReference>
<accession>A0A6P2CDV4</accession>
<evidence type="ECO:0000259" key="1">
    <source>
        <dbReference type="SMART" id="SM00507"/>
    </source>
</evidence>
<protein>
    <submittedName>
        <fullName evidence="2">HNH endonuclease</fullName>
    </submittedName>
</protein>
<dbReference type="GO" id="GO:0003676">
    <property type="term" value="F:nucleic acid binding"/>
    <property type="evidence" value="ECO:0007669"/>
    <property type="project" value="InterPro"/>
</dbReference>
<dbReference type="InterPro" id="IPR003615">
    <property type="entry name" value="HNH_nuc"/>
</dbReference>
<dbReference type="Pfam" id="PF01844">
    <property type="entry name" value="HNH"/>
    <property type="match status" value="1"/>
</dbReference>
<feature type="domain" description="HNH nuclease" evidence="1">
    <location>
        <begin position="44"/>
        <end position="93"/>
    </location>
</feature>
<gene>
    <name evidence="2" type="ORF">DW322_11280</name>
</gene>
<comment type="caution">
    <text evidence="2">The sequence shown here is derived from an EMBL/GenBank/DDBJ whole genome shotgun (WGS) entry which is preliminary data.</text>
</comment>
<organism evidence="2 3">
    <name type="scientific">Rhodococcus rhodnii</name>
    <dbReference type="NCBI Taxonomy" id="38312"/>
    <lineage>
        <taxon>Bacteria</taxon>
        <taxon>Bacillati</taxon>
        <taxon>Actinomycetota</taxon>
        <taxon>Actinomycetes</taxon>
        <taxon>Mycobacteriales</taxon>
        <taxon>Nocardiaceae</taxon>
        <taxon>Rhodococcus</taxon>
    </lineage>
</organism>
<evidence type="ECO:0000313" key="2">
    <source>
        <dbReference type="EMBL" id="TXG90693.1"/>
    </source>
</evidence>
<reference evidence="2 3" key="1">
    <citation type="submission" date="2018-07" db="EMBL/GenBank/DDBJ databases">
        <title>Genome sequence of Rhodococcus rhodnii ATCC 35071 from Rhodnius prolixus.</title>
        <authorList>
            <person name="Patel V."/>
            <person name="Vogel K.J."/>
        </authorList>
    </citation>
    <scope>NUCLEOTIDE SEQUENCE [LARGE SCALE GENOMIC DNA]</scope>
    <source>
        <strain evidence="2 3">ATCC 35071</strain>
    </source>
</reference>
<dbReference type="Proteomes" id="UP000471120">
    <property type="component" value="Unassembled WGS sequence"/>
</dbReference>
<dbReference type="AlphaFoldDB" id="A0A6P2CDV4"/>
<keyword evidence="2" id="KW-0255">Endonuclease</keyword>
<dbReference type="CDD" id="cd00085">
    <property type="entry name" value="HNHc"/>
    <property type="match status" value="1"/>
</dbReference>
<evidence type="ECO:0000313" key="3">
    <source>
        <dbReference type="Proteomes" id="UP000471120"/>
    </source>
</evidence>
<proteinExistence type="predicted"/>
<dbReference type="Gene3D" id="1.10.30.50">
    <property type="match status" value="1"/>
</dbReference>
<keyword evidence="2" id="KW-0378">Hydrolase</keyword>
<dbReference type="GO" id="GO:0004519">
    <property type="term" value="F:endonuclease activity"/>
    <property type="evidence" value="ECO:0007669"/>
    <property type="project" value="UniProtKB-KW"/>
</dbReference>
<keyword evidence="2" id="KW-0540">Nuclease</keyword>
<dbReference type="EMBL" id="QRCM01000001">
    <property type="protein sequence ID" value="TXG90693.1"/>
    <property type="molecule type" value="Genomic_DNA"/>
</dbReference>